<dbReference type="PANTHER" id="PTHR35335">
    <property type="entry name" value="UPF0716 PROTEIN FXSA"/>
    <property type="match status" value="1"/>
</dbReference>
<dbReference type="InterPro" id="IPR007313">
    <property type="entry name" value="FxsA"/>
</dbReference>
<evidence type="ECO:0000256" key="1">
    <source>
        <dbReference type="SAM" id="MobiDB-lite"/>
    </source>
</evidence>
<dbReference type="STRING" id="1095776.SAMN04515672_3247"/>
<dbReference type="AlphaFoldDB" id="A0A1G9C7H8"/>
<accession>A0A1G9C7H8</accession>
<feature type="compositionally biased region" description="Acidic residues" evidence="1">
    <location>
        <begin position="162"/>
        <end position="173"/>
    </location>
</feature>
<dbReference type="GO" id="GO:0016020">
    <property type="term" value="C:membrane"/>
    <property type="evidence" value="ECO:0007669"/>
    <property type="project" value="InterPro"/>
</dbReference>
<dbReference type="PANTHER" id="PTHR35335:SF1">
    <property type="entry name" value="UPF0716 PROTEIN FXSA"/>
    <property type="match status" value="1"/>
</dbReference>
<evidence type="ECO:0000313" key="3">
    <source>
        <dbReference type="EMBL" id="SDK47619.1"/>
    </source>
</evidence>
<dbReference type="EMBL" id="FNFE01000004">
    <property type="protein sequence ID" value="SDK47619.1"/>
    <property type="molecule type" value="Genomic_DNA"/>
</dbReference>
<name>A0A1G9C7H8_9EURY</name>
<keyword evidence="2" id="KW-1133">Transmembrane helix</keyword>
<evidence type="ECO:0000313" key="4">
    <source>
        <dbReference type="Proteomes" id="UP000198882"/>
    </source>
</evidence>
<keyword evidence="2" id="KW-0812">Transmembrane</keyword>
<dbReference type="RefSeq" id="WP_090309130.1">
    <property type="nucleotide sequence ID" value="NZ_FNFE01000004.1"/>
</dbReference>
<sequence length="203" mass="21866">MLRWIFALLLIPFLDAVILAVVVSQTTYIGWVGMVLLVVLTGLVGMLLVRAEGRRTIRKMQRSLMEGKPPTNELLDGGLLIAAGAFLLTPGLVTDLIGFLLVIPLTRIPIRAGLKRFVIVPYADKKTGGFASGQVWTIGFPDDGMAREGQGGSSENGTYDLGADDYSVDDGTDGESYTIDFGDERTSDLSDESDDDAGDHPTR</sequence>
<evidence type="ECO:0000256" key="2">
    <source>
        <dbReference type="SAM" id="Phobius"/>
    </source>
</evidence>
<feature type="transmembrane region" description="Helical" evidence="2">
    <location>
        <begin position="30"/>
        <end position="53"/>
    </location>
</feature>
<dbReference type="OrthoDB" id="136483at2157"/>
<feature type="transmembrane region" description="Helical" evidence="2">
    <location>
        <begin position="74"/>
        <end position="103"/>
    </location>
</feature>
<dbReference type="NCBIfam" id="NF008528">
    <property type="entry name" value="PRK11463.1-2"/>
    <property type="match status" value="1"/>
</dbReference>
<gene>
    <name evidence="3" type="ORF">SAMN04515672_3247</name>
</gene>
<feature type="region of interest" description="Disordered" evidence="1">
    <location>
        <begin position="142"/>
        <end position="203"/>
    </location>
</feature>
<keyword evidence="4" id="KW-1185">Reference proteome</keyword>
<protein>
    <submittedName>
        <fullName evidence="3">UPF0716 protein FxsA</fullName>
    </submittedName>
</protein>
<keyword evidence="2" id="KW-0472">Membrane</keyword>
<organism evidence="3 4">
    <name type="scientific">Natronorubrum texcoconense</name>
    <dbReference type="NCBI Taxonomy" id="1095776"/>
    <lineage>
        <taxon>Archaea</taxon>
        <taxon>Methanobacteriati</taxon>
        <taxon>Methanobacteriota</taxon>
        <taxon>Stenosarchaea group</taxon>
        <taxon>Halobacteria</taxon>
        <taxon>Halobacteriales</taxon>
        <taxon>Natrialbaceae</taxon>
        <taxon>Natronorubrum</taxon>
    </lineage>
</organism>
<dbReference type="Proteomes" id="UP000198882">
    <property type="component" value="Unassembled WGS sequence"/>
</dbReference>
<proteinExistence type="predicted"/>
<dbReference type="Pfam" id="PF04186">
    <property type="entry name" value="FxsA"/>
    <property type="match status" value="1"/>
</dbReference>
<reference evidence="4" key="1">
    <citation type="submission" date="2016-10" db="EMBL/GenBank/DDBJ databases">
        <authorList>
            <person name="Varghese N."/>
            <person name="Submissions S."/>
        </authorList>
    </citation>
    <scope>NUCLEOTIDE SEQUENCE [LARGE SCALE GENOMIC DNA]</scope>
    <source>
        <strain evidence="4">B4,CECT 8067,JCM 17497</strain>
    </source>
</reference>